<gene>
    <name evidence="11" type="primary">LOC118417510</name>
</gene>
<evidence type="ECO:0000256" key="8">
    <source>
        <dbReference type="SAM" id="Phobius"/>
    </source>
</evidence>
<dbReference type="InterPro" id="IPR002657">
    <property type="entry name" value="BilAc:Na_symport/Acr3"/>
</dbReference>
<keyword evidence="6 8" id="KW-0472">Membrane</keyword>
<dbReference type="Pfam" id="PF01758">
    <property type="entry name" value="SBF"/>
    <property type="match status" value="2"/>
</dbReference>
<dbReference type="AlphaFoldDB" id="A0A9J7LAG0"/>
<evidence type="ECO:0000256" key="4">
    <source>
        <dbReference type="ARBA" id="ARBA00022847"/>
    </source>
</evidence>
<evidence type="ECO:0000256" key="2">
    <source>
        <dbReference type="ARBA" id="ARBA00006528"/>
    </source>
</evidence>
<feature type="transmembrane region" description="Helical" evidence="8">
    <location>
        <begin position="128"/>
        <end position="149"/>
    </location>
</feature>
<evidence type="ECO:0000313" key="10">
    <source>
        <dbReference type="Proteomes" id="UP000001554"/>
    </source>
</evidence>
<dbReference type="Gene3D" id="1.20.1530.20">
    <property type="match status" value="2"/>
</dbReference>
<feature type="transmembrane region" description="Helical" evidence="8">
    <location>
        <begin position="161"/>
        <end position="185"/>
    </location>
</feature>
<proteinExistence type="inferred from homology"/>
<feature type="transmembrane region" description="Helical" evidence="8">
    <location>
        <begin position="578"/>
        <end position="598"/>
    </location>
</feature>
<organism evidence="10 11">
    <name type="scientific">Branchiostoma floridae</name>
    <name type="common">Florida lancelet</name>
    <name type="synonym">Amphioxus</name>
    <dbReference type="NCBI Taxonomy" id="7739"/>
    <lineage>
        <taxon>Eukaryota</taxon>
        <taxon>Metazoa</taxon>
        <taxon>Chordata</taxon>
        <taxon>Cephalochordata</taxon>
        <taxon>Leptocardii</taxon>
        <taxon>Amphioxiformes</taxon>
        <taxon>Branchiostomatidae</taxon>
        <taxon>Branchiostoma</taxon>
    </lineage>
</organism>
<feature type="transmembrane region" description="Helical" evidence="8">
    <location>
        <begin position="257"/>
        <end position="277"/>
    </location>
</feature>
<evidence type="ECO:0000256" key="1">
    <source>
        <dbReference type="ARBA" id="ARBA00004141"/>
    </source>
</evidence>
<dbReference type="Proteomes" id="UP000001554">
    <property type="component" value="Chromosome 6"/>
</dbReference>
<keyword evidence="9" id="KW-0732">Signal</keyword>
<reference evidence="11" key="2">
    <citation type="submission" date="2025-08" db="UniProtKB">
        <authorList>
            <consortium name="RefSeq"/>
        </authorList>
    </citation>
    <scope>IDENTIFICATION</scope>
    <source>
        <strain evidence="11">S238N-H82</strain>
        <tissue evidence="11">Testes</tissue>
    </source>
</reference>
<feature type="transmembrane region" description="Helical" evidence="8">
    <location>
        <begin position="706"/>
        <end position="726"/>
    </location>
</feature>
<evidence type="ECO:0000256" key="7">
    <source>
        <dbReference type="SAM" id="MobiDB-lite"/>
    </source>
</evidence>
<dbReference type="GO" id="GO:0016020">
    <property type="term" value="C:membrane"/>
    <property type="evidence" value="ECO:0007669"/>
    <property type="project" value="UniProtKB-SubCell"/>
</dbReference>
<sequence>MAAFACTVLVFLCVLPGTFLQHTDPADFWFEPAVLSILERTEDNVTVLYNATDSTLLKVSSARSAVAMLDQDTFNLTAVSNINNSLSVPVQAGHIGITTLNFEMDSGSSATVLDYTVKVYRARPPGDAALNFILIPFLVVNAFAMGTAVEWPLVVKVLKRPYGVAIGALSQFAFMPLLAFCYSMAFSLSDVYAIGILMIGSSPGGGLSNILTFFLDADLPLSMTMTFVSTCLALGMMPLSLFIYGRAFQLNSINVPFSNIIISLISITVPELLGILLRHKKPHIAEKVMKVIRPVSGLFILALIVMGVMVNLHVIYTPWQPILVAFLLPFTGFIIGFVLAKIFCLDNNRARTVSIETGVQNGTLASAMIRLSFPQPEADLSFSVNFVSNMFQVGLSLLAVAVYNIYRCRNPVAKEEQMTNLEDQSSTVNGQVNPVAISDIKEGDPKLTMAAFACTVLVFLCVLPGTFLQHTDPDFWFEPEILSILERTEDNVTLIYNGPNSTDSILLKVSSARSSVAMLSQDTFNLSAVSNNSLLVPVQAGHLGITTLDFEINSPGETTIVRDYTVKVIRERPPVDSALTYILLPFLIVNHFAMGTAVEWPLVVAVLKRPYGVAIGALSQFVFMPLLAFSYSMAFSLSDAYAIGVLLVGSSPGGGMSNILTYFMDADLPLSMTMTFVSTCLALGMMPLSLYIYGQAFGLDSIEVPFVTIITSLLSITAPKLLGILLRHKKPHIAKKVMKVIRPISLLCIITVVVMGVIVNLHVIYTPWQPIMATFLLPLSGFIIGFSLAKIFRLDNNRARTVSIETGVQNGTIAAAMIRLAFPQPEMDLSFAVSFLNSVFQVGIGVLAVTAYNIYRCRNPAAKEEKIINDDDEEDQSSSVVISDLKDQSSSVNGEAIINPIVISDTKEGDTQLTQL</sequence>
<dbReference type="OMA" id="VNLHVIY"/>
<evidence type="ECO:0000256" key="5">
    <source>
        <dbReference type="ARBA" id="ARBA00022989"/>
    </source>
</evidence>
<feature type="transmembrane region" description="Helical" evidence="8">
    <location>
        <begin position="746"/>
        <end position="765"/>
    </location>
</feature>
<feature type="transmembrane region" description="Helical" evidence="8">
    <location>
        <begin position="191"/>
        <end position="215"/>
    </location>
</feature>
<dbReference type="InterPro" id="IPR004710">
    <property type="entry name" value="Bilac:Na_transpt"/>
</dbReference>
<feature type="transmembrane region" description="Helical" evidence="8">
    <location>
        <begin position="834"/>
        <end position="855"/>
    </location>
</feature>
<keyword evidence="3 8" id="KW-0812">Transmembrane</keyword>
<keyword evidence="5 8" id="KW-1133">Transmembrane helix</keyword>
<feature type="transmembrane region" description="Helical" evidence="8">
    <location>
        <begin position="298"/>
        <end position="316"/>
    </location>
</feature>
<evidence type="ECO:0000256" key="6">
    <source>
        <dbReference type="ARBA" id="ARBA00023136"/>
    </source>
</evidence>
<feature type="signal peptide" evidence="9">
    <location>
        <begin position="1"/>
        <end position="20"/>
    </location>
</feature>
<feature type="transmembrane region" description="Helical" evidence="8">
    <location>
        <begin position="227"/>
        <end position="245"/>
    </location>
</feature>
<name>A0A9J7LAG0_BRAFL</name>
<dbReference type="RefSeq" id="XP_035678986.1">
    <property type="nucleotide sequence ID" value="XM_035823093.1"/>
</dbReference>
<evidence type="ECO:0000256" key="9">
    <source>
        <dbReference type="SAM" id="SignalP"/>
    </source>
</evidence>
<feature type="transmembrane region" description="Helical" evidence="8">
    <location>
        <begin position="771"/>
        <end position="792"/>
    </location>
</feature>
<keyword evidence="10" id="KW-1185">Reference proteome</keyword>
<feature type="transmembrane region" description="Helical" evidence="8">
    <location>
        <begin position="804"/>
        <end position="822"/>
    </location>
</feature>
<dbReference type="OrthoDB" id="203097at2759"/>
<feature type="transmembrane region" description="Helical" evidence="8">
    <location>
        <begin position="675"/>
        <end position="694"/>
    </location>
</feature>
<dbReference type="GeneID" id="118417510"/>
<dbReference type="PANTHER" id="PTHR10361">
    <property type="entry name" value="SODIUM-BILE ACID COTRANSPORTER"/>
    <property type="match status" value="1"/>
</dbReference>
<dbReference type="InterPro" id="IPR038770">
    <property type="entry name" value="Na+/solute_symporter_sf"/>
</dbReference>
<feature type="transmembrane region" description="Helical" evidence="8">
    <location>
        <begin position="640"/>
        <end position="663"/>
    </location>
</feature>
<keyword evidence="4" id="KW-0769">Symport</keyword>
<feature type="transmembrane region" description="Helical" evidence="8">
    <location>
        <begin position="322"/>
        <end position="344"/>
    </location>
</feature>
<comment type="similarity">
    <text evidence="2">Belongs to the bile acid:sodium symporter (BASS) (TC 2.A.28) family.</text>
</comment>
<reference evidence="10" key="1">
    <citation type="journal article" date="2020" name="Nat. Ecol. Evol.">
        <title>Deeply conserved synteny resolves early events in vertebrate evolution.</title>
        <authorList>
            <person name="Simakov O."/>
            <person name="Marletaz F."/>
            <person name="Yue J.X."/>
            <person name="O'Connell B."/>
            <person name="Jenkins J."/>
            <person name="Brandt A."/>
            <person name="Calef R."/>
            <person name="Tung C.H."/>
            <person name="Huang T.K."/>
            <person name="Schmutz J."/>
            <person name="Satoh N."/>
            <person name="Yu J.K."/>
            <person name="Putnam N.H."/>
            <person name="Green R.E."/>
            <person name="Rokhsar D.S."/>
        </authorList>
    </citation>
    <scope>NUCLEOTIDE SEQUENCE [LARGE SCALE GENOMIC DNA]</scope>
    <source>
        <strain evidence="10">S238N-H82</strain>
    </source>
</reference>
<comment type="subcellular location">
    <subcellularLocation>
        <location evidence="1">Membrane</location>
        <topology evidence="1">Multi-pass membrane protein</topology>
    </subcellularLocation>
</comment>
<feature type="transmembrane region" description="Helical" evidence="8">
    <location>
        <begin position="610"/>
        <end position="634"/>
    </location>
</feature>
<dbReference type="KEGG" id="bfo:118417510"/>
<feature type="transmembrane region" description="Helical" evidence="8">
    <location>
        <begin position="447"/>
        <end position="467"/>
    </location>
</feature>
<accession>A0A9J7LAG0</accession>
<protein>
    <submittedName>
        <fullName evidence="11">Uncharacterized protein LOC118417510</fullName>
    </submittedName>
</protein>
<feature type="chain" id="PRO_5039901875" evidence="9">
    <location>
        <begin position="21"/>
        <end position="916"/>
    </location>
</feature>
<keyword evidence="4" id="KW-0813">Transport</keyword>
<evidence type="ECO:0000256" key="3">
    <source>
        <dbReference type="ARBA" id="ARBA00022692"/>
    </source>
</evidence>
<evidence type="ECO:0000313" key="11">
    <source>
        <dbReference type="RefSeq" id="XP_035678986.1"/>
    </source>
</evidence>
<dbReference type="PANTHER" id="PTHR10361:SF65">
    <property type="entry name" value="ILEAL SODIUM_BILE ACID COTRANSPORTER"/>
    <property type="match status" value="1"/>
</dbReference>
<feature type="region of interest" description="Disordered" evidence="7">
    <location>
        <begin position="866"/>
        <end position="886"/>
    </location>
</feature>
<dbReference type="GO" id="GO:0015293">
    <property type="term" value="F:symporter activity"/>
    <property type="evidence" value="ECO:0007669"/>
    <property type="project" value="UniProtKB-KW"/>
</dbReference>